<keyword evidence="3 8" id="KW-0812">Transmembrane</keyword>
<feature type="region of interest" description="Disordered" evidence="7">
    <location>
        <begin position="1"/>
        <end position="25"/>
    </location>
</feature>
<feature type="compositionally biased region" description="Polar residues" evidence="7">
    <location>
        <begin position="1"/>
        <end position="18"/>
    </location>
</feature>
<feature type="transmembrane region" description="Helical" evidence="8">
    <location>
        <begin position="62"/>
        <end position="84"/>
    </location>
</feature>
<accession>A0A4Q4M2L9</accession>
<dbReference type="Proteomes" id="UP000292402">
    <property type="component" value="Unassembled WGS sequence"/>
</dbReference>
<feature type="transmembrane region" description="Helical" evidence="8">
    <location>
        <begin position="174"/>
        <end position="194"/>
    </location>
</feature>
<feature type="domain" description="Amino acid permease/ SLC12A" evidence="9">
    <location>
        <begin position="61"/>
        <end position="529"/>
    </location>
</feature>
<dbReference type="PIRSF" id="PIRSF006060">
    <property type="entry name" value="AA_transporter"/>
    <property type="match status" value="1"/>
</dbReference>
<evidence type="ECO:0000256" key="5">
    <source>
        <dbReference type="ARBA" id="ARBA00022989"/>
    </source>
</evidence>
<dbReference type="PROSITE" id="PS00218">
    <property type="entry name" value="AMINO_ACID_PERMEASE_1"/>
    <property type="match status" value="1"/>
</dbReference>
<comment type="caution">
    <text evidence="10">The sequence shown here is derived from an EMBL/GenBank/DDBJ whole genome shotgun (WGS) entry which is preliminary data.</text>
</comment>
<sequence length="578" mass="63113">MAIWNRKSSSSDGASPHNSDPEYGVKSEYQTTTGQVPTVDSNGVAVHADHSHLHRGLKSRHITMIAIGGAIGTGLIIGTGKALAQSGPGSILIAYTSVGLIVYVVMTALGEMAAWIPHASGFAGYATRFCDPALGFALGWTYWCKYVITTPNQLTATALILQEWKSRDEVNPGVWIAVFLVAIIAINYFGIKFFGELEFWLSSIKVVTIVGVILLSFLLAVGAGPGGATGFKYYDDPGAFKPYITTGSAGKFYGFWSSLVNAVFAYLGTELIGVTVGEAQNPRKTIPRAIKLTFYRILFFYCLSVFFLGMIVPYNSEELAFANKATTGASASPFVVAIKLAKIPHLPGLVNACILLFTFSASNSDLYIASRTIYGLAVEGHAPKIFLWTDKRGVPVPALLVSALFCCTAFMNAADDAKVVFGYFVNLTTIFGLLSWISLLVSHIWFVRARRAQGITNDQMAYHAPFGLIGSYIALFFCILIALTKNFSVFTKGKDYGSFDYKNFITGYLGIPVYLICIFGYKFIMKSKMVKPHEADFYTGKAEIDREEEAFLAHAAEKKATEGKGSSWFYRTFVAWLI</sequence>
<feature type="transmembrane region" description="Helical" evidence="8">
    <location>
        <begin position="420"/>
        <end position="446"/>
    </location>
</feature>
<dbReference type="GO" id="GO:0016020">
    <property type="term" value="C:membrane"/>
    <property type="evidence" value="ECO:0007669"/>
    <property type="project" value="UniProtKB-SubCell"/>
</dbReference>
<evidence type="ECO:0000256" key="7">
    <source>
        <dbReference type="SAM" id="MobiDB-lite"/>
    </source>
</evidence>
<feature type="transmembrane region" description="Helical" evidence="8">
    <location>
        <begin position="294"/>
        <end position="314"/>
    </location>
</feature>
<evidence type="ECO:0000259" key="9">
    <source>
        <dbReference type="Pfam" id="PF00324"/>
    </source>
</evidence>
<dbReference type="FunFam" id="1.20.1740.10:FF:000006">
    <property type="entry name" value="General amino acid permease"/>
    <property type="match status" value="1"/>
</dbReference>
<evidence type="ECO:0000313" key="11">
    <source>
        <dbReference type="Proteomes" id="UP000292402"/>
    </source>
</evidence>
<feature type="transmembrane region" description="Helical" evidence="8">
    <location>
        <begin position="394"/>
        <end position="414"/>
    </location>
</feature>
<gene>
    <name evidence="10" type="ORF">AA0114_g12025</name>
</gene>
<feature type="transmembrane region" description="Helical" evidence="8">
    <location>
        <begin position="253"/>
        <end position="273"/>
    </location>
</feature>
<reference evidence="11" key="1">
    <citation type="journal article" date="2019" name="bioRxiv">
        <title>Genomics, evolutionary history and diagnostics of the Alternaria alternata species group including apple and Asian pear pathotypes.</title>
        <authorList>
            <person name="Armitage A.D."/>
            <person name="Cockerton H.M."/>
            <person name="Sreenivasaprasad S."/>
            <person name="Woodhall J.W."/>
            <person name="Lane C.R."/>
            <person name="Harrison R.J."/>
            <person name="Clarkson J.P."/>
        </authorList>
    </citation>
    <scope>NUCLEOTIDE SEQUENCE [LARGE SCALE GENOMIC DNA]</scope>
    <source>
        <strain evidence="11">FERA 1082</strain>
    </source>
</reference>
<feature type="transmembrane region" description="Helical" evidence="8">
    <location>
        <begin position="90"/>
        <end position="110"/>
    </location>
</feature>
<evidence type="ECO:0000313" key="10">
    <source>
        <dbReference type="EMBL" id="RYN32804.1"/>
    </source>
</evidence>
<dbReference type="InterPro" id="IPR050524">
    <property type="entry name" value="APC_YAT"/>
</dbReference>
<evidence type="ECO:0000256" key="6">
    <source>
        <dbReference type="ARBA" id="ARBA00023136"/>
    </source>
</evidence>
<dbReference type="PANTHER" id="PTHR43341">
    <property type="entry name" value="AMINO ACID PERMEASE"/>
    <property type="match status" value="1"/>
</dbReference>
<dbReference type="Pfam" id="PF00324">
    <property type="entry name" value="AA_permease"/>
    <property type="match status" value="1"/>
</dbReference>
<proteinExistence type="predicted"/>
<evidence type="ECO:0000256" key="8">
    <source>
        <dbReference type="SAM" id="Phobius"/>
    </source>
</evidence>
<feature type="transmembrane region" description="Helical" evidence="8">
    <location>
        <begin position="504"/>
        <end position="524"/>
    </location>
</feature>
<dbReference type="PANTHER" id="PTHR43341:SF9">
    <property type="entry name" value="DICARBOXYLIC AMINO ACID PERMEASE"/>
    <property type="match status" value="1"/>
</dbReference>
<keyword evidence="4" id="KW-0029">Amino-acid transport</keyword>
<keyword evidence="2" id="KW-0813">Transport</keyword>
<name>A0A4Q4M2L9_9PLEO</name>
<feature type="transmembrane region" description="Helical" evidence="8">
    <location>
        <begin position="466"/>
        <end position="484"/>
    </location>
</feature>
<feature type="transmembrane region" description="Helical" evidence="8">
    <location>
        <begin position="343"/>
        <end position="361"/>
    </location>
</feature>
<keyword evidence="6 8" id="KW-0472">Membrane</keyword>
<keyword evidence="5 8" id="KW-1133">Transmembrane helix</keyword>
<feature type="transmembrane region" description="Helical" evidence="8">
    <location>
        <begin position="206"/>
        <end position="233"/>
    </location>
</feature>
<dbReference type="InterPro" id="IPR004841">
    <property type="entry name" value="AA-permease/SLC12A_dom"/>
</dbReference>
<evidence type="ECO:0000256" key="2">
    <source>
        <dbReference type="ARBA" id="ARBA00022448"/>
    </source>
</evidence>
<evidence type="ECO:0000256" key="1">
    <source>
        <dbReference type="ARBA" id="ARBA00004141"/>
    </source>
</evidence>
<dbReference type="InterPro" id="IPR004840">
    <property type="entry name" value="Amino_acid_permease_CS"/>
</dbReference>
<comment type="subcellular location">
    <subcellularLocation>
        <location evidence="1">Membrane</location>
        <topology evidence="1">Multi-pass membrane protein</topology>
    </subcellularLocation>
</comment>
<protein>
    <submittedName>
        <fullName evidence="10">Dicarboxylic amino acid permease</fullName>
    </submittedName>
</protein>
<dbReference type="Gene3D" id="1.20.1740.10">
    <property type="entry name" value="Amino acid/polyamine transporter I"/>
    <property type="match status" value="1"/>
</dbReference>
<dbReference type="EMBL" id="PDXA01000071">
    <property type="protein sequence ID" value="RYN32804.1"/>
    <property type="molecule type" value="Genomic_DNA"/>
</dbReference>
<organism evidence="10 11">
    <name type="scientific">Alternaria tenuissima</name>
    <dbReference type="NCBI Taxonomy" id="119927"/>
    <lineage>
        <taxon>Eukaryota</taxon>
        <taxon>Fungi</taxon>
        <taxon>Dikarya</taxon>
        <taxon>Ascomycota</taxon>
        <taxon>Pezizomycotina</taxon>
        <taxon>Dothideomycetes</taxon>
        <taxon>Pleosporomycetidae</taxon>
        <taxon>Pleosporales</taxon>
        <taxon>Pleosporineae</taxon>
        <taxon>Pleosporaceae</taxon>
        <taxon>Alternaria</taxon>
        <taxon>Alternaria sect. Alternaria</taxon>
        <taxon>Alternaria alternata complex</taxon>
    </lineage>
</organism>
<dbReference type="GO" id="GO:0015171">
    <property type="term" value="F:amino acid transmembrane transporter activity"/>
    <property type="evidence" value="ECO:0007669"/>
    <property type="project" value="TreeGrafter"/>
</dbReference>
<dbReference type="AlphaFoldDB" id="A0A4Q4M2L9"/>
<evidence type="ECO:0000256" key="3">
    <source>
        <dbReference type="ARBA" id="ARBA00022692"/>
    </source>
</evidence>
<evidence type="ECO:0000256" key="4">
    <source>
        <dbReference type="ARBA" id="ARBA00022970"/>
    </source>
</evidence>